<organism evidence="2">
    <name type="scientific">candidate division CPR1 bacterium ADurb.Bin160</name>
    <dbReference type="NCBI Taxonomy" id="1852826"/>
    <lineage>
        <taxon>Bacteria</taxon>
        <taxon>candidate division CPR1</taxon>
    </lineage>
</organism>
<name>A0A1V5ZQ85_9BACT</name>
<dbReference type="EMBL" id="MWDB01000007">
    <property type="protein sequence ID" value="OQB42014.1"/>
    <property type="molecule type" value="Genomic_DNA"/>
</dbReference>
<keyword evidence="1" id="KW-0472">Membrane</keyword>
<accession>A0A1V5ZQ85</accession>
<protein>
    <submittedName>
        <fullName evidence="2">Uncharacterized protein</fullName>
    </submittedName>
</protein>
<evidence type="ECO:0000256" key="1">
    <source>
        <dbReference type="SAM" id="Phobius"/>
    </source>
</evidence>
<gene>
    <name evidence="2" type="ORF">BWY04_00500</name>
</gene>
<proteinExistence type="predicted"/>
<keyword evidence="1" id="KW-1133">Transmembrane helix</keyword>
<reference evidence="2" key="1">
    <citation type="submission" date="2017-02" db="EMBL/GenBank/DDBJ databases">
        <title>Delving into the versatile metabolic prowess of the omnipresent phylum Bacteroidetes.</title>
        <authorList>
            <person name="Nobu M.K."/>
            <person name="Mei R."/>
            <person name="Narihiro T."/>
            <person name="Kuroda K."/>
            <person name="Liu W.-T."/>
        </authorList>
    </citation>
    <scope>NUCLEOTIDE SEQUENCE</scope>
    <source>
        <strain evidence="2">ADurb.Bin160</strain>
    </source>
</reference>
<evidence type="ECO:0000313" key="2">
    <source>
        <dbReference type="EMBL" id="OQB42014.1"/>
    </source>
</evidence>
<sequence length="142" mass="17322">MNLEQIFFLVFLCVVALSYIIYIFLNFFDEKRKYNIEKFSEYSGILNFYMEKAYAIIYKNELMIYSVEGMKLDDIIFQEITKKYIILVLKMMGSRAEKEFLYFFGDAKTMYFNISEYFNYRYEQDEIRHATQKELINSEIEI</sequence>
<dbReference type="Proteomes" id="UP000485621">
    <property type="component" value="Unassembled WGS sequence"/>
</dbReference>
<keyword evidence="1" id="KW-0812">Transmembrane</keyword>
<dbReference type="AlphaFoldDB" id="A0A1V5ZQ85"/>
<feature type="transmembrane region" description="Helical" evidence="1">
    <location>
        <begin position="6"/>
        <end position="28"/>
    </location>
</feature>
<comment type="caution">
    <text evidence="2">The sequence shown here is derived from an EMBL/GenBank/DDBJ whole genome shotgun (WGS) entry which is preliminary data.</text>
</comment>